<evidence type="ECO:0000256" key="1">
    <source>
        <dbReference type="ARBA" id="ARBA00010396"/>
    </source>
</evidence>
<dbReference type="PANTHER" id="PTHR11265">
    <property type="entry name" value="S-ADENOSYL-METHYLTRANSFERASE MRAW"/>
    <property type="match status" value="1"/>
</dbReference>
<keyword evidence="3" id="KW-0808">Transferase</keyword>
<comment type="caution">
    <text evidence="5">The sequence shown here is derived from an EMBL/GenBank/DDBJ whole genome shotgun (WGS) entry which is preliminary data.</text>
</comment>
<dbReference type="Proteomes" id="UP001558652">
    <property type="component" value="Unassembled WGS sequence"/>
</dbReference>
<dbReference type="PIRSF" id="PIRSF004486">
    <property type="entry name" value="MraW"/>
    <property type="match status" value="1"/>
</dbReference>
<evidence type="ECO:0000313" key="5">
    <source>
        <dbReference type="EMBL" id="KAL1110527.1"/>
    </source>
</evidence>
<dbReference type="InterPro" id="IPR023397">
    <property type="entry name" value="SAM-dep_MeTrfase_MraW_recog"/>
</dbReference>
<sequence length="326" mass="36941">MCKEVILFLQPTKGNIIIDMTFGAGGHSEAILETARDLRLFCIDRDPFAFGLAQNLANSHPNRVIACHGKFTDLPYILNKHDIQPNTVDKILFDFGCSSMQFDQPERGFSITNDGPLDMRMDGNQCSDVPTAAYVLENADESVLTKIFKLYGEEKCAKLISRAIIERRSKYQPIKTTTELAELVASIISQPEKHSKVTKSLHVATKVFQALRIYINNELNEINAGLMLAKKYLKVGGRAVAISFHSLEDAIVKRHFNGNDHVNFPYSFDTLKCQRYKPRFEFDIFKEKDNCSWEPLTKCVVTPSSKEIKNNTRSRSAKLRAARKKK</sequence>
<dbReference type="PANTHER" id="PTHR11265:SF0">
    <property type="entry name" value="12S RRNA N4-METHYLCYTIDINE METHYLTRANSFERASE"/>
    <property type="match status" value="1"/>
</dbReference>
<comment type="similarity">
    <text evidence="1">Belongs to the methyltransferase superfamily. RsmH family.</text>
</comment>
<dbReference type="GO" id="GO:0008168">
    <property type="term" value="F:methyltransferase activity"/>
    <property type="evidence" value="ECO:0007669"/>
    <property type="project" value="UniProtKB-KW"/>
</dbReference>
<dbReference type="HAMAP" id="MF_01007">
    <property type="entry name" value="16SrRNA_methyltr_H"/>
    <property type="match status" value="1"/>
</dbReference>
<evidence type="ECO:0000313" key="6">
    <source>
        <dbReference type="Proteomes" id="UP001558652"/>
    </source>
</evidence>
<accession>A0ABD0XTM5</accession>
<dbReference type="Pfam" id="PF01795">
    <property type="entry name" value="Methyltransf_5"/>
    <property type="match status" value="1"/>
</dbReference>
<dbReference type="GO" id="GO:0032259">
    <property type="term" value="P:methylation"/>
    <property type="evidence" value="ECO:0007669"/>
    <property type="project" value="UniProtKB-KW"/>
</dbReference>
<reference evidence="5 6" key="1">
    <citation type="submission" date="2024-07" db="EMBL/GenBank/DDBJ databases">
        <title>Chromosome-level genome assembly of the water stick insect Ranatra chinensis (Heteroptera: Nepidae).</title>
        <authorList>
            <person name="Liu X."/>
        </authorList>
    </citation>
    <scope>NUCLEOTIDE SEQUENCE [LARGE SCALE GENOMIC DNA]</scope>
    <source>
        <strain evidence="5">Cailab_2021Rc</strain>
        <tissue evidence="5">Muscle</tissue>
    </source>
</reference>
<proteinExistence type="inferred from homology"/>
<dbReference type="SUPFAM" id="SSF81799">
    <property type="entry name" value="Putative methyltransferase TM0872, insert domain"/>
    <property type="match status" value="1"/>
</dbReference>
<dbReference type="InterPro" id="IPR002903">
    <property type="entry name" value="RsmH"/>
</dbReference>
<dbReference type="NCBIfam" id="TIGR00006">
    <property type="entry name" value="16S rRNA (cytosine(1402)-N(4))-methyltransferase RsmH"/>
    <property type="match status" value="1"/>
</dbReference>
<dbReference type="AlphaFoldDB" id="A0ABD0XTM5"/>
<protein>
    <submittedName>
        <fullName evidence="5">Uncharacterized protein</fullName>
    </submittedName>
</protein>
<dbReference type="SUPFAM" id="SSF53335">
    <property type="entry name" value="S-adenosyl-L-methionine-dependent methyltransferases"/>
    <property type="match status" value="1"/>
</dbReference>
<keyword evidence="6" id="KW-1185">Reference proteome</keyword>
<dbReference type="InterPro" id="IPR029063">
    <property type="entry name" value="SAM-dependent_MTases_sf"/>
</dbReference>
<dbReference type="Gene3D" id="1.10.150.170">
    <property type="entry name" value="Putative methyltransferase TM0872, insert domain"/>
    <property type="match status" value="1"/>
</dbReference>
<keyword evidence="2" id="KW-0489">Methyltransferase</keyword>
<keyword evidence="4" id="KW-0949">S-adenosyl-L-methionine</keyword>
<evidence type="ECO:0000256" key="3">
    <source>
        <dbReference type="ARBA" id="ARBA00022679"/>
    </source>
</evidence>
<name>A0ABD0XTM5_9HEMI</name>
<organism evidence="5 6">
    <name type="scientific">Ranatra chinensis</name>
    <dbReference type="NCBI Taxonomy" id="642074"/>
    <lineage>
        <taxon>Eukaryota</taxon>
        <taxon>Metazoa</taxon>
        <taxon>Ecdysozoa</taxon>
        <taxon>Arthropoda</taxon>
        <taxon>Hexapoda</taxon>
        <taxon>Insecta</taxon>
        <taxon>Pterygota</taxon>
        <taxon>Neoptera</taxon>
        <taxon>Paraneoptera</taxon>
        <taxon>Hemiptera</taxon>
        <taxon>Heteroptera</taxon>
        <taxon>Panheteroptera</taxon>
        <taxon>Nepomorpha</taxon>
        <taxon>Nepidae</taxon>
        <taxon>Ranatrinae</taxon>
        <taxon>Ranatra</taxon>
    </lineage>
</organism>
<evidence type="ECO:0000256" key="2">
    <source>
        <dbReference type="ARBA" id="ARBA00022603"/>
    </source>
</evidence>
<dbReference type="EMBL" id="JBFDAA010000022">
    <property type="protein sequence ID" value="KAL1110527.1"/>
    <property type="molecule type" value="Genomic_DNA"/>
</dbReference>
<dbReference type="Gene3D" id="3.40.50.150">
    <property type="entry name" value="Vaccinia Virus protein VP39"/>
    <property type="match status" value="1"/>
</dbReference>
<gene>
    <name evidence="5" type="ORF">AAG570_008055</name>
</gene>
<evidence type="ECO:0000256" key="4">
    <source>
        <dbReference type="ARBA" id="ARBA00022691"/>
    </source>
</evidence>